<evidence type="ECO:0000313" key="3">
    <source>
        <dbReference type="EMBL" id="RLQ89576.1"/>
    </source>
</evidence>
<protein>
    <submittedName>
        <fullName evidence="3">DUF1036 domain-containing protein</fullName>
    </submittedName>
</protein>
<organism evidence="3 4">
    <name type="scientific">Notoacmeibacter ruber</name>
    <dbReference type="NCBI Taxonomy" id="2670375"/>
    <lineage>
        <taxon>Bacteria</taxon>
        <taxon>Pseudomonadati</taxon>
        <taxon>Pseudomonadota</taxon>
        <taxon>Alphaproteobacteria</taxon>
        <taxon>Hyphomicrobiales</taxon>
        <taxon>Notoacmeibacteraceae</taxon>
        <taxon>Notoacmeibacter</taxon>
    </lineage>
</organism>
<keyword evidence="2" id="KW-0812">Transmembrane</keyword>
<feature type="compositionally biased region" description="Low complexity" evidence="1">
    <location>
        <begin position="180"/>
        <end position="196"/>
    </location>
</feature>
<dbReference type="Proteomes" id="UP000281094">
    <property type="component" value="Unassembled WGS sequence"/>
</dbReference>
<sequence length="215" mass="23253">MVVLLGVGLKRIAGSVLTAIPFALAAFFFFSAPARADFRVCNATQSLVGVSIGLRGSSGWITEGWWHIEPANCKTLLEGPLSSRFYYLYAEDAQRGGRWDGPINMCVADKEFKIVGINDCYARGYQRVGFQEHDTGEQINWMVQLTDEPQPGSDPASAVTPRPDQSASPEETPAAEPDSEGSQPNESGEEPSQSEQQESEDSTETSAPAEDSSAQ</sequence>
<evidence type="ECO:0000256" key="2">
    <source>
        <dbReference type="SAM" id="Phobius"/>
    </source>
</evidence>
<evidence type="ECO:0000256" key="1">
    <source>
        <dbReference type="SAM" id="MobiDB-lite"/>
    </source>
</evidence>
<name>A0A3L7JFW9_9HYPH</name>
<dbReference type="EMBL" id="RCWN01000001">
    <property type="protein sequence ID" value="RLQ89576.1"/>
    <property type="molecule type" value="Genomic_DNA"/>
</dbReference>
<evidence type="ECO:0000313" key="4">
    <source>
        <dbReference type="Proteomes" id="UP000281094"/>
    </source>
</evidence>
<keyword evidence="2" id="KW-1133">Transmembrane helix</keyword>
<keyword evidence="2" id="KW-0472">Membrane</keyword>
<feature type="region of interest" description="Disordered" evidence="1">
    <location>
        <begin position="146"/>
        <end position="215"/>
    </location>
</feature>
<comment type="caution">
    <text evidence="3">The sequence shown here is derived from an EMBL/GenBank/DDBJ whole genome shotgun (WGS) entry which is preliminary data.</text>
</comment>
<feature type="transmembrane region" description="Helical" evidence="2">
    <location>
        <begin position="12"/>
        <end position="30"/>
    </location>
</feature>
<dbReference type="Pfam" id="PF06282">
    <property type="entry name" value="DUF1036"/>
    <property type="match status" value="1"/>
</dbReference>
<accession>A0A3L7JFW9</accession>
<gene>
    <name evidence="3" type="ORF">D8780_11325</name>
</gene>
<proteinExistence type="predicted"/>
<reference evidence="3 4" key="1">
    <citation type="submission" date="2018-10" db="EMBL/GenBank/DDBJ databases">
        <title>Notoacmeibacter sp. M2BS9Y-3-1, whole genome shotgun sequence.</title>
        <authorList>
            <person name="Tuo L."/>
        </authorList>
    </citation>
    <scope>NUCLEOTIDE SEQUENCE [LARGE SCALE GENOMIC DNA]</scope>
    <source>
        <strain evidence="3 4">M2BS9Y-3-1</strain>
    </source>
</reference>
<dbReference type="AlphaFoldDB" id="A0A3L7JFW9"/>
<keyword evidence="4" id="KW-1185">Reference proteome</keyword>
<dbReference type="InterPro" id="IPR009380">
    <property type="entry name" value="DUF1036"/>
</dbReference>